<feature type="region of interest" description="Disordered" evidence="5">
    <location>
        <begin position="2904"/>
        <end position="2934"/>
    </location>
</feature>
<feature type="region of interest" description="Disordered" evidence="5">
    <location>
        <begin position="1845"/>
        <end position="1874"/>
    </location>
</feature>
<sequence length="3110" mass="351204">TLKTLHQPSSEFPLAPVVALPEIRLQRAILIRPREDIPIGRLYRTYPDRLCRALTARKSVKPLPSHYLALRYTSHYLDQFTSGSSSSHSSSNHSLSRHSSSGHSLSRHTPLDTTIDADSSTPQRFVHLSLSRTPRWDSSSESSARPSHKRCRSPAAIVISPVHYAIALVPSCADLLPPRKRFRDSISPEDSVEKDIDTAMLEDIEADATTVEVVVDRDVEARIDGGIDIEVDVGIDVEDEVKDKVESIDRGTMEVGVDMDVGINILDGILMPDDVEHLEQVEEGLQNIHDHVIEIPLQMIEDIETAKRQFEAGQLIASEERAVLSDRTISLERENLRVRDLLCIEGDRNMTITRSSMTPEAIEELINRRMEEASAAYEATRAANALEAENQSKNGSDGDNGNGGNGNSENGNGENGNSENANGGIGNPNENNRDARPVVRECTYQDFMKCQPLNFKGMERVFGLTRWFEKMETVFQIRNCPEKYQVKNEVQMMESELWNLTVKNNDLAVYTKRFQELIMLCTKMVPEEEDRIERYVGGLPNNIKGNVMSAEPTRLQDAIRLANSLMDQKLKGYAVKNDENKRRLEVSQRDNCRQHPPFKRPNVGGQNVARAYTTENNKRRPYHEPLPFCNKCKLHHEGPCTVRCGKCNKVGHLTRDCKIKTVETNMGTRMLLVSKRKTYVLGGGDANPDFNVIKDTFLLNNHYASMIFISGDNKSFVSTTLSTLLDITPDTLDVSYAVELADERISETNTVLRGCTLGSRIYSKIDPNTGYHQLKVREEDVLRTAFRTRHCHYEFQVMPFELTNTPAIFIDLMNRVSKSYLDKFIIVFIDDILIYSKSKEEHAEHLKLILELLKNEESYAKFSKCEFWLSKVQFLGYVIDSEAIHVDPAKIELIKDWLSPKTLIEICQFLGLAGYYRRFIEGFSKIAKPMTKLTQKNVKFDWSEKVEAAFQLLKQKLCSAPILALLEGSENFVFYCDASRIGLGAVLMQREKVIAFASRQLKIYEKNYTTHDLELGAVLFALKMWRHYLYDAQVKAKKDRNYGTKDLCGIIKKLEQCTDRTLCLNVRSWIPYREIATYVSKCLSCAKVKFECQKPSGLLVQPVIRVWKWENITMDFVTKFPKTSTGQDTIWEVVSRHGVPVTIISDRDIKFTSHFWQSLNKALGTQLDMSMAYHPQTDGQSKRTIQTLKDMLRACVMDFRKGWDRHLTLVEFFYNNSYHASIKAAPFEPLYDRKCRSPICWAEVGDAQLIGPKIVHETTKKIIQIKKRIQTARDRQKSYADRKRKPLEFEVEDNVMLKVSPWKGVVHFGKRGKLNPRYIGPFKILAKKCFVDEPLAILLDEIQIDDKLHFIEELVKIVDREVKRLNQSRIPIMKVRWNSRRGPDFTWEREDQMKKKLATNLQKLRCRANYHALKFTDLIVEMGKVLVEKMSKKSKHFIALHLSGFLEREIEKMSEIDRRVCFYRSVGFADVLAILITGASQSRQHGIDMHPWSIKGSLQQSLRVIDDVVQPVAPTTTEQSLKICEAKVNSSSTTSLTTQNIAFVSSQNIDSTSESVSVVASVSAASTKVPISALPNVDTLSDAVIYSFFASQSNSLQLDNDNLKWSATTAIGEGILQESTGHLRTQEIKSLKGGMYQWRLLLLMQVLQYDGVGIYDWSFQAEEEPTNYALMAFTSSSSSSSDNELIDNALVELRKKFKKAEQEKDELKLKLENFQTFSKNLSQLLASQTFNKTGLGYNNQVFTSFVFDYDEMFSFESDVSMPTSPVYDRYKSGEGYHAVPPPYTGTFMPPKPDLVFHDAPIVNETVPTAFNVEPSTTKPTQDLSQSNRPSAPIIDDWVFNSEDEYEGKPMPTQKAPSCVQTTKHVKTPRPSVKPVEHPILADNLRKYIPKSRGHKNSRNRKTCFVCKSLTHLIKGCDYYEKKMHVVPTTVLTRSRLVPLNAARPVNTVVPQTKVQPQRPTTHGVNKAHSPIRRPTNLRPSPQASNFHQKVTTVKAPQVNAVQGVKGNWGNPKHALKDKGVIDSGCSRHMIGNMSYLSDFEEINRGCVSFGGNPKGGKITGKGKIRIGKLDFDDVYFVKELKLNLFSVLQMCDKKNSVLFTDTKCIVLSSDFKLPDENHVLLRVPRENNMYNVDLKNIFPLRDLTCLFAKATLDESNLWHRRPDHINFETMNKLVKGFMRPFGCPVTILNTLDPLGKFDGKADEGFLVGYSVSRIQEHFDADKAVEGNVQQYVFFPLWSSSSKYPQNTDNDATFEVKEPESEVHVSPSSSAKTKKHNDKTNKKAKGKSPVELSTGVRNLSEEFEDFSYNNTNEVNVASTPVPAVGQNSTKSTNTFSAAGPSNTAATLEDITYSDNEEDVATQTRSMTRMVKDQGGLTQINNEDFHTCMFACFLSQKEPKRVHQALKDPSWIEAMQEELFQFKMQKVWVLVDLPKGFEDPGYPDKVYKVVKALYELHQAPRAWYETLANYLLENGFQRGKIDQTLFIKKQKGDILLVQKQDGIFISQDKYVAESLRKFGLTDRKSASTPIDIEKPLLNDPDGEDMDVHTYMSMIGSLMYLNSSRSDIMFAICACARFQVTPKASHLHAVKSIFRYLKGKPHLGLWYPKDSPFNLVAYSDSDYAGTVVGTSSTEAEYVAAASCCAQVLWIQNQLLDYGPDQMVPGKDSSKPLIADNLPKIVWYSTHHVALIKSWVVQKQTALGVSTPRCDEDRLEIMELMFKVTAVWSNGLMLFTYCCLVTKLVLFGFHIYTLLDASEGFEQILDFLNASVINIDCLPNEEIFAELERMGYEKPSTKLTFYKAFFSAQSLLGMWIALQSLHVSKIPTTDDRFSSWVGKGFSRVDTPLFEGMLVPQQAHDDVVADDIADDVADDVADVVADADAKPTLHTIATTPPHHQEIILSTSQVVPIPPPSPHQYPIAPPSSPPQQQQPSQLSHTTDISMDLLNTLLETCTTLTGKVEALEQDKIAQALEITKLKQRVRKLEKKSKLKVYGLKRLRKEITLEEVAAEVEKDAEVAKKDAEDDKAEPAKLTEVIEVVTTAKLMTEVVTAAATTIAPTTIIAAPSAARRRMGVVIRDPEETATPSIIVHSKPKSKDKGKGILFEETSTNRAR</sequence>
<feature type="compositionally biased region" description="Basic and acidic residues" evidence="5">
    <location>
        <begin position="2253"/>
        <end position="2262"/>
    </location>
</feature>
<dbReference type="InterPro" id="IPR001584">
    <property type="entry name" value="Integrase_cat-core"/>
</dbReference>
<feature type="region of interest" description="Disordered" evidence="5">
    <location>
        <begin position="87"/>
        <end position="118"/>
    </location>
</feature>
<keyword evidence="1" id="KW-0645">Protease</keyword>
<keyword evidence="8" id="KW-0695">RNA-directed DNA polymerase</keyword>
<feature type="coiled-coil region" evidence="4">
    <location>
        <begin position="2943"/>
        <end position="3025"/>
    </location>
</feature>
<evidence type="ECO:0000259" key="6">
    <source>
        <dbReference type="PROSITE" id="PS50158"/>
    </source>
</evidence>
<dbReference type="GO" id="GO:0016757">
    <property type="term" value="F:glycosyltransferase activity"/>
    <property type="evidence" value="ECO:0007669"/>
    <property type="project" value="UniProtKB-KW"/>
</dbReference>
<keyword evidence="3" id="KW-0479">Metal-binding</keyword>
<dbReference type="Gene3D" id="3.30.420.10">
    <property type="entry name" value="Ribonuclease H-like superfamily/Ribonuclease H"/>
    <property type="match status" value="1"/>
</dbReference>
<evidence type="ECO:0000259" key="7">
    <source>
        <dbReference type="PROSITE" id="PS50994"/>
    </source>
</evidence>
<dbReference type="SUPFAM" id="SSF56672">
    <property type="entry name" value="DNA/RNA polymerases"/>
    <property type="match status" value="1"/>
</dbReference>
<dbReference type="InterPro" id="IPR050951">
    <property type="entry name" value="Retrovirus_Pol_polyprotein"/>
</dbReference>
<keyword evidence="2" id="KW-0511">Multifunctional enzyme</keyword>
<evidence type="ECO:0000256" key="5">
    <source>
        <dbReference type="SAM" id="MobiDB-lite"/>
    </source>
</evidence>
<dbReference type="PANTHER" id="PTHR37984:SF5">
    <property type="entry name" value="PROTEIN NYNRIN-LIKE"/>
    <property type="match status" value="1"/>
</dbReference>
<dbReference type="GO" id="GO:0003676">
    <property type="term" value="F:nucleic acid binding"/>
    <property type="evidence" value="ECO:0007669"/>
    <property type="project" value="InterPro"/>
</dbReference>
<dbReference type="GO" id="GO:0006004">
    <property type="term" value="P:fucose metabolic process"/>
    <property type="evidence" value="ECO:0007669"/>
    <property type="project" value="UniProtKB-KW"/>
</dbReference>
<feature type="coiled-coil region" evidence="4">
    <location>
        <begin position="1683"/>
        <end position="1717"/>
    </location>
</feature>
<dbReference type="InterPro" id="IPR012337">
    <property type="entry name" value="RNaseH-like_sf"/>
</dbReference>
<feature type="compositionally biased region" description="Low complexity" evidence="5">
    <location>
        <begin position="407"/>
        <end position="422"/>
    </location>
</feature>
<dbReference type="InterPro" id="IPR056924">
    <property type="entry name" value="SH3_Tf2-1"/>
</dbReference>
<dbReference type="GO" id="GO:0004190">
    <property type="term" value="F:aspartic-type endopeptidase activity"/>
    <property type="evidence" value="ECO:0007669"/>
    <property type="project" value="UniProtKB-KW"/>
</dbReference>
<evidence type="ECO:0000256" key="1">
    <source>
        <dbReference type="ARBA" id="ARBA00022750"/>
    </source>
</evidence>
<feature type="domain" description="Integrase catalytic" evidence="7">
    <location>
        <begin position="1129"/>
        <end position="1234"/>
    </location>
</feature>
<feature type="region of interest" description="Disordered" evidence="5">
    <location>
        <begin position="2316"/>
        <end position="2341"/>
    </location>
</feature>
<dbReference type="Gene3D" id="3.10.10.10">
    <property type="entry name" value="HIV Type 1 Reverse Transcriptase, subunit A, domain 1"/>
    <property type="match status" value="1"/>
</dbReference>
<dbReference type="Pfam" id="PF00078">
    <property type="entry name" value="RVT_1"/>
    <property type="match status" value="1"/>
</dbReference>
<comment type="caution">
    <text evidence="8">The sequence shown here is derived from an EMBL/GenBank/DDBJ whole genome shotgun (WGS) entry which is preliminary data.</text>
</comment>
<feature type="compositionally biased region" description="Basic residues" evidence="5">
    <location>
        <begin position="2271"/>
        <end position="2285"/>
    </location>
</feature>
<dbReference type="Pfam" id="PF17919">
    <property type="entry name" value="RT_RNaseH_2"/>
    <property type="match status" value="1"/>
</dbReference>
<dbReference type="Gene3D" id="3.30.70.270">
    <property type="match status" value="2"/>
</dbReference>
<dbReference type="PROSITE" id="PS50158">
    <property type="entry name" value="ZF_CCHC"/>
    <property type="match status" value="1"/>
</dbReference>
<keyword evidence="3" id="KW-0863">Zinc-finger</keyword>
<dbReference type="InterPro" id="IPR043502">
    <property type="entry name" value="DNA/RNA_pol_sf"/>
</dbReference>
<reference evidence="8" key="1">
    <citation type="journal article" date="2019" name="Sci. Rep.">
        <title>Draft genome of Tanacetum cinerariifolium, the natural source of mosquito coil.</title>
        <authorList>
            <person name="Yamashiro T."/>
            <person name="Shiraishi A."/>
            <person name="Satake H."/>
            <person name="Nakayama K."/>
        </authorList>
    </citation>
    <scope>NUCLEOTIDE SEQUENCE</scope>
</reference>
<keyword evidence="3" id="KW-0862">Zinc</keyword>
<feature type="region of interest" description="Disordered" evidence="5">
    <location>
        <begin position="130"/>
        <end position="151"/>
    </location>
</feature>
<gene>
    <name evidence="8" type="ORF">Tci_040811</name>
</gene>
<dbReference type="InterPro" id="IPR005162">
    <property type="entry name" value="Retrotrans_gag_dom"/>
</dbReference>
<dbReference type="CDD" id="cd01647">
    <property type="entry name" value="RT_LTR"/>
    <property type="match status" value="1"/>
</dbReference>
<dbReference type="InterPro" id="IPR036397">
    <property type="entry name" value="RNaseH_sf"/>
</dbReference>
<keyword evidence="8" id="KW-0808">Transferase</keyword>
<feature type="region of interest" description="Disordered" evidence="5">
    <location>
        <begin position="3079"/>
        <end position="3110"/>
    </location>
</feature>
<keyword evidence="8" id="KW-0548">Nucleotidyltransferase</keyword>
<dbReference type="InterPro" id="IPR041577">
    <property type="entry name" value="RT_RNaseH_2"/>
</dbReference>
<dbReference type="FunFam" id="3.30.70.270:FF:000020">
    <property type="entry name" value="Transposon Tf2-6 polyprotein-like Protein"/>
    <property type="match status" value="1"/>
</dbReference>
<evidence type="ECO:0000256" key="2">
    <source>
        <dbReference type="ARBA" id="ARBA00023268"/>
    </source>
</evidence>
<evidence type="ECO:0000256" key="3">
    <source>
        <dbReference type="PROSITE-ProRule" id="PRU00047"/>
    </source>
</evidence>
<dbReference type="InterPro" id="IPR013103">
    <property type="entry name" value="RVT_2"/>
</dbReference>
<feature type="region of interest" description="Disordered" evidence="5">
    <location>
        <begin position="389"/>
        <end position="434"/>
    </location>
</feature>
<dbReference type="GO" id="GO:0015074">
    <property type="term" value="P:DNA integration"/>
    <property type="evidence" value="ECO:0007669"/>
    <property type="project" value="InterPro"/>
</dbReference>
<keyword evidence="4" id="KW-0175">Coiled coil</keyword>
<dbReference type="Pfam" id="PF07727">
    <property type="entry name" value="RVT_2"/>
    <property type="match status" value="1"/>
</dbReference>
<dbReference type="InterPro" id="IPR001878">
    <property type="entry name" value="Znf_CCHC"/>
</dbReference>
<dbReference type="InterPro" id="IPR054722">
    <property type="entry name" value="PolX-like_BBD"/>
</dbReference>
<dbReference type="GO" id="GO:0003964">
    <property type="term" value="F:RNA-directed DNA polymerase activity"/>
    <property type="evidence" value="ECO:0007669"/>
    <property type="project" value="UniProtKB-KW"/>
</dbReference>
<evidence type="ECO:0000256" key="4">
    <source>
        <dbReference type="SAM" id="Coils"/>
    </source>
</evidence>
<protein>
    <submittedName>
        <fullName evidence="8">Putative reverse transcriptase domain, ribonuclease H-like domain protein</fullName>
    </submittedName>
</protein>
<proteinExistence type="predicted"/>
<dbReference type="Pfam" id="PF22936">
    <property type="entry name" value="Pol_BBD"/>
    <property type="match status" value="1"/>
</dbReference>
<keyword evidence="1" id="KW-0378">Hydrolase</keyword>
<feature type="domain" description="CCHC-type" evidence="6">
    <location>
        <begin position="643"/>
        <end position="658"/>
    </location>
</feature>
<dbReference type="PROSITE" id="PS50994">
    <property type="entry name" value="INTEGRASE"/>
    <property type="match status" value="1"/>
</dbReference>
<feature type="region of interest" description="Disordered" evidence="5">
    <location>
        <begin position="1951"/>
        <end position="1981"/>
    </location>
</feature>
<name>A0A6L2M4A6_TANCI</name>
<accession>A0A6L2M4A6</accession>
<dbReference type="GO" id="GO:0008270">
    <property type="term" value="F:zinc ion binding"/>
    <property type="evidence" value="ECO:0007669"/>
    <property type="project" value="UniProtKB-KW"/>
</dbReference>
<feature type="non-terminal residue" evidence="8">
    <location>
        <position position="1"/>
    </location>
</feature>
<dbReference type="InterPro" id="IPR000477">
    <property type="entry name" value="RT_dom"/>
</dbReference>
<feature type="region of interest" description="Disordered" evidence="5">
    <location>
        <begin position="2248"/>
        <end position="2291"/>
    </location>
</feature>
<dbReference type="SMART" id="SM00343">
    <property type="entry name" value="ZnF_C2HC"/>
    <property type="match status" value="2"/>
</dbReference>
<dbReference type="Pfam" id="PF24626">
    <property type="entry name" value="SH3_Tf2-1"/>
    <property type="match status" value="1"/>
</dbReference>
<feature type="compositionally biased region" description="Low complexity" evidence="5">
    <location>
        <begin position="87"/>
        <end position="108"/>
    </location>
</feature>
<feature type="compositionally biased region" description="Polar residues" evidence="5">
    <location>
        <begin position="130"/>
        <end position="145"/>
    </location>
</feature>
<dbReference type="SUPFAM" id="SSF53098">
    <property type="entry name" value="Ribonuclease H-like"/>
    <property type="match status" value="1"/>
</dbReference>
<dbReference type="EMBL" id="BKCJ010005824">
    <property type="protein sequence ID" value="GEU68833.1"/>
    <property type="molecule type" value="Genomic_DNA"/>
</dbReference>
<feature type="compositionally biased region" description="Polar residues" evidence="5">
    <location>
        <begin position="1951"/>
        <end position="1963"/>
    </location>
</feature>
<dbReference type="Pfam" id="PF03732">
    <property type="entry name" value="Retrotrans_gag"/>
    <property type="match status" value="1"/>
</dbReference>
<evidence type="ECO:0000313" key="8">
    <source>
        <dbReference type="EMBL" id="GEU68833.1"/>
    </source>
</evidence>
<keyword evidence="1" id="KW-0064">Aspartyl protease</keyword>
<dbReference type="InterPro" id="IPR043128">
    <property type="entry name" value="Rev_trsase/Diguanyl_cyclase"/>
</dbReference>
<organism evidence="8">
    <name type="scientific">Tanacetum cinerariifolium</name>
    <name type="common">Dalmatian daisy</name>
    <name type="synonym">Chrysanthemum cinerariifolium</name>
    <dbReference type="NCBI Taxonomy" id="118510"/>
    <lineage>
        <taxon>Eukaryota</taxon>
        <taxon>Viridiplantae</taxon>
        <taxon>Streptophyta</taxon>
        <taxon>Embryophyta</taxon>
        <taxon>Tracheophyta</taxon>
        <taxon>Spermatophyta</taxon>
        <taxon>Magnoliopsida</taxon>
        <taxon>eudicotyledons</taxon>
        <taxon>Gunneridae</taxon>
        <taxon>Pentapetalae</taxon>
        <taxon>asterids</taxon>
        <taxon>campanulids</taxon>
        <taxon>Asterales</taxon>
        <taxon>Asteraceae</taxon>
        <taxon>Asteroideae</taxon>
        <taxon>Anthemideae</taxon>
        <taxon>Anthemidinae</taxon>
        <taxon>Tanacetum</taxon>
    </lineage>
</organism>
<dbReference type="PANTHER" id="PTHR37984">
    <property type="entry name" value="PROTEIN CBG26694"/>
    <property type="match status" value="1"/>
</dbReference>
<feature type="compositionally biased region" description="Polar residues" evidence="5">
    <location>
        <begin position="2324"/>
        <end position="2341"/>
    </location>
</feature>
<feature type="compositionally biased region" description="Pro residues" evidence="5">
    <location>
        <begin position="2906"/>
        <end position="2923"/>
    </location>
</feature>